<dbReference type="Proteomes" id="UP000317940">
    <property type="component" value="Unassembled WGS sequence"/>
</dbReference>
<dbReference type="GO" id="GO:0004497">
    <property type="term" value="F:monooxygenase activity"/>
    <property type="evidence" value="ECO:0007669"/>
    <property type="project" value="UniProtKB-KW"/>
</dbReference>
<dbReference type="InterPro" id="IPR036188">
    <property type="entry name" value="FAD/NAD-bd_sf"/>
</dbReference>
<evidence type="ECO:0000256" key="1">
    <source>
        <dbReference type="ARBA" id="ARBA00023002"/>
    </source>
</evidence>
<accession>A0A561UDC8</accession>
<dbReference type="PANTHER" id="PTHR13789">
    <property type="entry name" value="MONOOXYGENASE"/>
    <property type="match status" value="1"/>
</dbReference>
<dbReference type="InterPro" id="IPR050493">
    <property type="entry name" value="FAD-dep_Monooxygenase_BioMet"/>
</dbReference>
<dbReference type="EMBL" id="VIWT01000001">
    <property type="protein sequence ID" value="TWF97374.1"/>
    <property type="molecule type" value="Genomic_DNA"/>
</dbReference>
<dbReference type="PRINTS" id="PR00420">
    <property type="entry name" value="RNGMNOXGNASE"/>
</dbReference>
<dbReference type="PANTHER" id="PTHR13789:SF309">
    <property type="entry name" value="PUTATIVE (AFU_ORTHOLOGUE AFUA_6G14510)-RELATED"/>
    <property type="match status" value="1"/>
</dbReference>
<keyword evidence="4" id="KW-0812">Transmembrane</keyword>
<keyword evidence="4" id="KW-1133">Transmembrane helix</keyword>
<evidence type="ECO:0000256" key="3">
    <source>
        <dbReference type="SAM" id="MobiDB-lite"/>
    </source>
</evidence>
<evidence type="ECO:0000313" key="6">
    <source>
        <dbReference type="EMBL" id="TWF97374.1"/>
    </source>
</evidence>
<dbReference type="Pfam" id="PF01266">
    <property type="entry name" value="DAO"/>
    <property type="match status" value="1"/>
</dbReference>
<keyword evidence="2" id="KW-0503">Monooxygenase</keyword>
<sequence length="462" mass="49976">MNSHPHIAIIGGGITGLAAALFLGRQGHRVTLLEREARAVSSDLDGDFVAWNRPSTPQALQPHLLRAPIRNVLRAAAPDVYAELLSLGATEHHDLAAFGPSLPEDVDLVTLRARRILLEAALSRAVQAEPTVTLRTDTPVTGLLTNPGEVPRVTGVRTAAGDITADLTLDAAGRRSHVHRWLAAAGARPPVTELQRTGIAYFCRWYRIDQTKPYTEPPRTGCLTPYVAFGVFPADNGCFALAVSISVEDPTRTALRDPEVYDAAARLFPSGAAWLALPHQPVSDVQIMAGLPNLWTALHDDQGPQVHGLLSIGDSAIHTNPTLGQGISLAILAADWLARQDPVDPGLPTAYHQFRVDTLRPWFDTQVGIDRARQDQVRDALRGVPDVPAPLERSALSFCAEQDIVVARARAQVAQMLRTPPQAYATPEIQDRVGAWLRANPEFTGPPPGPSRELWEQTVGRG</sequence>
<organism evidence="6 7">
    <name type="scientific">Kitasatospora viridis</name>
    <dbReference type="NCBI Taxonomy" id="281105"/>
    <lineage>
        <taxon>Bacteria</taxon>
        <taxon>Bacillati</taxon>
        <taxon>Actinomycetota</taxon>
        <taxon>Actinomycetes</taxon>
        <taxon>Kitasatosporales</taxon>
        <taxon>Streptomycetaceae</taxon>
        <taxon>Kitasatospora</taxon>
    </lineage>
</organism>
<feature type="transmembrane region" description="Helical" evidence="4">
    <location>
        <begin position="6"/>
        <end position="24"/>
    </location>
</feature>
<comment type="caution">
    <text evidence="6">The sequence shown here is derived from an EMBL/GenBank/DDBJ whole genome shotgun (WGS) entry which is preliminary data.</text>
</comment>
<evidence type="ECO:0000256" key="4">
    <source>
        <dbReference type="SAM" id="Phobius"/>
    </source>
</evidence>
<dbReference type="AlphaFoldDB" id="A0A561UDC8"/>
<reference evidence="6 7" key="1">
    <citation type="submission" date="2019-06" db="EMBL/GenBank/DDBJ databases">
        <title>Sequencing the genomes of 1000 actinobacteria strains.</title>
        <authorList>
            <person name="Klenk H.-P."/>
        </authorList>
    </citation>
    <scope>NUCLEOTIDE SEQUENCE [LARGE SCALE GENOMIC DNA]</scope>
    <source>
        <strain evidence="6 7">DSM 44826</strain>
    </source>
</reference>
<gene>
    <name evidence="6" type="ORF">FHX73_111154</name>
</gene>
<feature type="domain" description="FAD dependent oxidoreductase" evidence="5">
    <location>
        <begin position="7"/>
        <end position="38"/>
    </location>
</feature>
<evidence type="ECO:0000313" key="7">
    <source>
        <dbReference type="Proteomes" id="UP000317940"/>
    </source>
</evidence>
<feature type="region of interest" description="Disordered" evidence="3">
    <location>
        <begin position="441"/>
        <end position="462"/>
    </location>
</feature>
<keyword evidence="1" id="KW-0560">Oxidoreductase</keyword>
<evidence type="ECO:0000256" key="2">
    <source>
        <dbReference type="ARBA" id="ARBA00023033"/>
    </source>
</evidence>
<dbReference type="Gene3D" id="3.50.50.60">
    <property type="entry name" value="FAD/NAD(P)-binding domain"/>
    <property type="match status" value="1"/>
</dbReference>
<dbReference type="RefSeq" id="WP_246213369.1">
    <property type="nucleotide sequence ID" value="NZ_BAAAMZ010000008.1"/>
</dbReference>
<name>A0A561UDC8_9ACTN</name>
<proteinExistence type="predicted"/>
<dbReference type="SUPFAM" id="SSF51905">
    <property type="entry name" value="FAD/NAD(P)-binding domain"/>
    <property type="match status" value="1"/>
</dbReference>
<dbReference type="InterPro" id="IPR006076">
    <property type="entry name" value="FAD-dep_OxRdtase"/>
</dbReference>
<protein>
    <submittedName>
        <fullName evidence="6">Flavin-dependent dehydrogenase</fullName>
    </submittedName>
</protein>
<keyword evidence="4" id="KW-0472">Membrane</keyword>
<keyword evidence="7" id="KW-1185">Reference proteome</keyword>
<evidence type="ECO:0000259" key="5">
    <source>
        <dbReference type="Pfam" id="PF01266"/>
    </source>
</evidence>